<dbReference type="InterPro" id="IPR051448">
    <property type="entry name" value="CdaR-like_regulators"/>
</dbReference>
<reference evidence="4" key="2">
    <citation type="submission" date="2020-07" db="EMBL/GenBank/DDBJ databases">
        <authorList>
            <person name="Yu X."/>
        </authorList>
    </citation>
    <scope>NUCLEOTIDE SEQUENCE [LARGE SCALE GENOMIC DNA]</scope>
    <source>
        <strain evidence="4">24T</strain>
    </source>
</reference>
<evidence type="ECO:0000259" key="3">
    <source>
        <dbReference type="Pfam" id="PF14361"/>
    </source>
</evidence>
<dbReference type="PANTHER" id="PTHR33744">
    <property type="entry name" value="CARBOHYDRATE DIACID REGULATOR"/>
    <property type="match status" value="1"/>
</dbReference>
<accession>A0A7D6IM63</accession>
<evidence type="ECO:0000256" key="1">
    <source>
        <dbReference type="SAM" id="MobiDB-lite"/>
    </source>
</evidence>
<dbReference type="Pfam" id="PF13556">
    <property type="entry name" value="HTH_30"/>
    <property type="match status" value="1"/>
</dbReference>
<sequence length="434" mass="47754">MTSGPESSTARSELILDPLARVHGGRRPHAHHSAHSLSRVRTMRSAMIARPAKSHTDDRAGKALFESMIEEHQELAERIRMAIMAGLPVYRAIPHETLTAEVALQVHRILLSARDTHADVTGDELAELEAIGEARARQGIPVEDMLRAWRIGIGVVLGYAHEVVQRFTIADVHILEFVESVLQWCDVAMVATARAHRRAELTQAIAEDARRTAFVRSVLLGTVAVTELAVHAEVFGIDPVGEYVAVRARLEDTADQHRLERELGFDDPAQRRRGLCAVLDGDIAGFLSEPPPHSIDGVVGYGPPESLKGLAESYRLAARALVTVQACNLRGAYDVASLGLRAAVAMDADVGESLRRRYLEPLDAGASGTELTATLRAYLACGMHVERAAKRLFVHQNTVRYRLTRFEELTGESLHEPEVLLGLWWALERSGMRL</sequence>
<protein>
    <submittedName>
        <fullName evidence="4">Helix-turn-helix domain-containing protein</fullName>
    </submittedName>
</protein>
<feature type="compositionally biased region" description="Basic residues" evidence="1">
    <location>
        <begin position="23"/>
        <end position="34"/>
    </location>
</feature>
<evidence type="ECO:0000313" key="4">
    <source>
        <dbReference type="EMBL" id="QLL07540.1"/>
    </source>
</evidence>
<dbReference type="InterPro" id="IPR025751">
    <property type="entry name" value="RsbRD_N_dom"/>
</dbReference>
<feature type="domain" description="RsbT co-antagonist protein RsbRD N-terminal" evidence="3">
    <location>
        <begin position="74"/>
        <end position="211"/>
    </location>
</feature>
<dbReference type="InterPro" id="IPR025736">
    <property type="entry name" value="PucR_C-HTH_dom"/>
</dbReference>
<dbReference type="Pfam" id="PF14361">
    <property type="entry name" value="RsbRD_N"/>
    <property type="match status" value="1"/>
</dbReference>
<gene>
    <name evidence="4" type="ORF">H0P51_00435</name>
</gene>
<dbReference type="EMBL" id="CP059165">
    <property type="protein sequence ID" value="QLL07540.1"/>
    <property type="molecule type" value="Genomic_DNA"/>
</dbReference>
<name>A0A7D6IM63_9MYCO</name>
<reference evidence="4" key="1">
    <citation type="submission" date="2020-07" db="EMBL/GenBank/DDBJ databases">
        <title>Description of Mycobacterium gordonae subsp. intergordonae subsp.nov. and Mycobacterium gordonae subsp. gordonae subsp. nov.</title>
        <authorList>
            <person name="Huang H."/>
        </authorList>
    </citation>
    <scope>NUCLEOTIDE SEQUENCE [LARGE SCALE GENOMIC DNA]</scope>
    <source>
        <strain evidence="4">24T</strain>
    </source>
</reference>
<dbReference type="KEGG" id="mgor:H0P51_00435"/>
<evidence type="ECO:0000259" key="2">
    <source>
        <dbReference type="Pfam" id="PF13556"/>
    </source>
</evidence>
<dbReference type="Proteomes" id="UP000510682">
    <property type="component" value="Chromosome"/>
</dbReference>
<proteinExistence type="predicted"/>
<dbReference type="Gene3D" id="1.10.10.2840">
    <property type="entry name" value="PucR C-terminal helix-turn-helix domain"/>
    <property type="match status" value="1"/>
</dbReference>
<organism evidence="4 5">
    <name type="scientific">Mycobacterium vicinigordonae</name>
    <dbReference type="NCBI Taxonomy" id="1719132"/>
    <lineage>
        <taxon>Bacteria</taxon>
        <taxon>Bacillati</taxon>
        <taxon>Actinomycetota</taxon>
        <taxon>Actinomycetes</taxon>
        <taxon>Mycobacteriales</taxon>
        <taxon>Mycobacteriaceae</taxon>
        <taxon>Mycobacterium</taxon>
    </lineage>
</organism>
<evidence type="ECO:0000313" key="5">
    <source>
        <dbReference type="Proteomes" id="UP000510682"/>
    </source>
</evidence>
<dbReference type="AlphaFoldDB" id="A0A7D6IM63"/>
<feature type="region of interest" description="Disordered" evidence="1">
    <location>
        <begin position="21"/>
        <end position="40"/>
    </location>
</feature>
<dbReference type="InterPro" id="IPR042070">
    <property type="entry name" value="PucR_C-HTH_sf"/>
</dbReference>
<keyword evidence="5" id="KW-1185">Reference proteome</keyword>
<feature type="domain" description="PucR C-terminal helix-turn-helix" evidence="2">
    <location>
        <begin position="371"/>
        <end position="427"/>
    </location>
</feature>